<feature type="transmembrane region" description="Helical" evidence="7">
    <location>
        <begin position="469"/>
        <end position="491"/>
    </location>
</feature>
<evidence type="ECO:0000256" key="5">
    <source>
        <dbReference type="ARBA" id="ARBA00022989"/>
    </source>
</evidence>
<dbReference type="PIRSF" id="PIRSF006060">
    <property type="entry name" value="AA_transporter"/>
    <property type="match status" value="1"/>
</dbReference>
<feature type="transmembrane region" description="Helical" evidence="7">
    <location>
        <begin position="127"/>
        <end position="149"/>
    </location>
</feature>
<accession>A0ABR2X3H6</accession>
<dbReference type="Proteomes" id="UP001479436">
    <property type="component" value="Unassembled WGS sequence"/>
</dbReference>
<feature type="transmembrane region" description="Helical" evidence="7">
    <location>
        <begin position="440"/>
        <end position="457"/>
    </location>
</feature>
<keyword evidence="5 7" id="KW-1133">Transmembrane helix</keyword>
<dbReference type="Gene3D" id="1.20.1740.10">
    <property type="entry name" value="Amino acid/polyamine transporter I"/>
    <property type="match status" value="1"/>
</dbReference>
<keyword evidence="2" id="KW-0813">Transport</keyword>
<evidence type="ECO:0000256" key="6">
    <source>
        <dbReference type="ARBA" id="ARBA00023136"/>
    </source>
</evidence>
<dbReference type="PANTHER" id="PTHR43341">
    <property type="entry name" value="AMINO ACID PERMEASE"/>
    <property type="match status" value="1"/>
</dbReference>
<feature type="transmembrane region" description="Helical" evidence="7">
    <location>
        <begin position="323"/>
        <end position="348"/>
    </location>
</feature>
<evidence type="ECO:0000259" key="8">
    <source>
        <dbReference type="Pfam" id="PF00324"/>
    </source>
</evidence>
<feature type="transmembrane region" description="Helical" evidence="7">
    <location>
        <begin position="395"/>
        <end position="420"/>
    </location>
</feature>
<comment type="caution">
    <text evidence="9">The sequence shown here is derived from an EMBL/GenBank/DDBJ whole genome shotgun (WGS) entry which is preliminary data.</text>
</comment>
<evidence type="ECO:0000256" key="1">
    <source>
        <dbReference type="ARBA" id="ARBA00004141"/>
    </source>
</evidence>
<dbReference type="InterPro" id="IPR050524">
    <property type="entry name" value="APC_YAT"/>
</dbReference>
<keyword evidence="6 7" id="KW-0472">Membrane</keyword>
<proteinExistence type="predicted"/>
<dbReference type="InterPro" id="IPR004840">
    <property type="entry name" value="Amino_acid_permease_CS"/>
</dbReference>
<keyword evidence="10" id="KW-1185">Reference proteome</keyword>
<feature type="transmembrane region" description="Helical" evidence="7">
    <location>
        <begin position="155"/>
        <end position="173"/>
    </location>
</feature>
<feature type="transmembrane region" description="Helical" evidence="7">
    <location>
        <begin position="226"/>
        <end position="247"/>
    </location>
</feature>
<protein>
    <recommendedName>
        <fullName evidence="8">Amino acid permease/ SLC12A domain-containing protein</fullName>
    </recommendedName>
</protein>
<gene>
    <name evidence="9" type="ORF">K7432_001130</name>
</gene>
<dbReference type="PROSITE" id="PS00218">
    <property type="entry name" value="AMINO_ACID_PERMEASE_1"/>
    <property type="match status" value="1"/>
</dbReference>
<feature type="domain" description="Amino acid permease/ SLC12A" evidence="8">
    <location>
        <begin position="45"/>
        <end position="502"/>
    </location>
</feature>
<keyword evidence="3 7" id="KW-0812">Transmembrane</keyword>
<dbReference type="Pfam" id="PF00324">
    <property type="entry name" value="AA_permease"/>
    <property type="match status" value="1"/>
</dbReference>
<dbReference type="InterPro" id="IPR004841">
    <property type="entry name" value="AA-permease/SLC12A_dom"/>
</dbReference>
<feature type="transmembrane region" description="Helical" evidence="7">
    <location>
        <begin position="268"/>
        <end position="289"/>
    </location>
</feature>
<feature type="transmembrane region" description="Helical" evidence="7">
    <location>
        <begin position="185"/>
        <end position="206"/>
    </location>
</feature>
<comment type="subcellular location">
    <subcellularLocation>
        <location evidence="1">Membrane</location>
        <topology evidence="1">Multi-pass membrane protein</topology>
    </subcellularLocation>
</comment>
<name>A0ABR2X3H6_9FUNG</name>
<sequence>MGNELEVELTNSHNSCFKDAEKLADLESCNADDKDNLHRTLKGRHLSMISIGGTIGTGLFLASGASIATGGPGGALVGYAIVGIMVFFLMTSLGEMATYMPISGSFNAYGARFVDPAFGFALSWNYWYSWALTVAVELSAGGLIMEYWLPHVPNWIWSACLLVIIVGINSISVKGYGETEYWFALIKVVTVVIFIILGIFVATGVLGGVKYGFRNFTLGEAPFVDGGYGVLGVFLVAGFSFMGTELVGVAAGESENPEKNVPKAIKQVFWRILLFYIGAIIIISFLIPYNDPNLVNSGSVQDVSISPFTLVLKLSGLKPAADIMNAIILITVLSAGNSALYACTRTLWMMAHSGMAPKIFGRVNSRGVPMPALILTAVVGCLAFLTSLFGNGVVYMWLLRASSTSGFIAWIGIAVSHFRFRQAFIAQGHSLDELPYRARLYPLGPLIALVLCTIVLGGQGYEAYSNGSFDWGVCIGGYLAIIIFLVLYLGYKIVNKTKVHKLTECDLSRF</sequence>
<reference evidence="9 10" key="1">
    <citation type="submission" date="2023-04" db="EMBL/GenBank/DDBJ databases">
        <title>Genome of Basidiobolus ranarum AG-B5.</title>
        <authorList>
            <person name="Stajich J.E."/>
            <person name="Carter-House D."/>
            <person name="Gryganskyi A."/>
        </authorList>
    </citation>
    <scope>NUCLEOTIDE SEQUENCE [LARGE SCALE GENOMIC DNA]</scope>
    <source>
        <strain evidence="9 10">AG-B5</strain>
    </source>
</reference>
<organism evidence="9 10">
    <name type="scientific">Basidiobolus ranarum</name>
    <dbReference type="NCBI Taxonomy" id="34480"/>
    <lineage>
        <taxon>Eukaryota</taxon>
        <taxon>Fungi</taxon>
        <taxon>Fungi incertae sedis</taxon>
        <taxon>Zoopagomycota</taxon>
        <taxon>Entomophthoromycotina</taxon>
        <taxon>Basidiobolomycetes</taxon>
        <taxon>Basidiobolales</taxon>
        <taxon>Basidiobolaceae</taxon>
        <taxon>Basidiobolus</taxon>
    </lineage>
</organism>
<keyword evidence="4" id="KW-0029">Amino-acid transport</keyword>
<evidence type="ECO:0000313" key="10">
    <source>
        <dbReference type="Proteomes" id="UP001479436"/>
    </source>
</evidence>
<dbReference type="PANTHER" id="PTHR43341:SF1">
    <property type="entry name" value="GENERAL AMINO-ACID PERMEASE GAP1"/>
    <property type="match status" value="1"/>
</dbReference>
<dbReference type="EMBL" id="JASJQH010000023">
    <property type="protein sequence ID" value="KAK9768334.1"/>
    <property type="molecule type" value="Genomic_DNA"/>
</dbReference>
<feature type="transmembrane region" description="Helical" evidence="7">
    <location>
        <begin position="368"/>
        <end position="389"/>
    </location>
</feature>
<evidence type="ECO:0000256" key="4">
    <source>
        <dbReference type="ARBA" id="ARBA00022970"/>
    </source>
</evidence>
<evidence type="ECO:0000256" key="2">
    <source>
        <dbReference type="ARBA" id="ARBA00022448"/>
    </source>
</evidence>
<feature type="transmembrane region" description="Helical" evidence="7">
    <location>
        <begin position="74"/>
        <end position="93"/>
    </location>
</feature>
<evidence type="ECO:0000256" key="7">
    <source>
        <dbReference type="SAM" id="Phobius"/>
    </source>
</evidence>
<evidence type="ECO:0000256" key="3">
    <source>
        <dbReference type="ARBA" id="ARBA00022692"/>
    </source>
</evidence>
<feature type="transmembrane region" description="Helical" evidence="7">
    <location>
        <begin position="46"/>
        <end position="68"/>
    </location>
</feature>
<evidence type="ECO:0000313" key="9">
    <source>
        <dbReference type="EMBL" id="KAK9768334.1"/>
    </source>
</evidence>